<protein>
    <submittedName>
        <fullName evidence="3">Beta-ketoacyl synthase, N-terminal domain</fullName>
    </submittedName>
</protein>
<organism evidence="3 4">
    <name type="scientific">Actinokineospora diospyrosa</name>
    <dbReference type="NCBI Taxonomy" id="103728"/>
    <lineage>
        <taxon>Bacteria</taxon>
        <taxon>Bacillati</taxon>
        <taxon>Actinomycetota</taxon>
        <taxon>Actinomycetes</taxon>
        <taxon>Pseudonocardiales</taxon>
        <taxon>Pseudonocardiaceae</taxon>
        <taxon>Actinokineospora</taxon>
    </lineage>
</organism>
<dbReference type="SUPFAM" id="SSF53901">
    <property type="entry name" value="Thiolase-like"/>
    <property type="match status" value="1"/>
</dbReference>
<name>A0ABT1I9T3_9PSEU</name>
<reference evidence="3 4" key="1">
    <citation type="submission" date="2022-06" db="EMBL/GenBank/DDBJ databases">
        <title>Genomic Encyclopedia of Archaeal and Bacterial Type Strains, Phase II (KMG-II): from individual species to whole genera.</title>
        <authorList>
            <person name="Goeker M."/>
        </authorList>
    </citation>
    <scope>NUCLEOTIDE SEQUENCE [LARGE SCALE GENOMIC DNA]</scope>
    <source>
        <strain evidence="3 4">DSM 44255</strain>
    </source>
</reference>
<gene>
    <name evidence="3" type="ORF">LV75_001888</name>
</gene>
<dbReference type="Pfam" id="PF00109">
    <property type="entry name" value="ketoacyl-synt"/>
    <property type="match status" value="1"/>
</dbReference>
<accession>A0ABT1I9T3</accession>
<evidence type="ECO:0000313" key="3">
    <source>
        <dbReference type="EMBL" id="MCP2269400.1"/>
    </source>
</evidence>
<dbReference type="RefSeq" id="WP_253886398.1">
    <property type="nucleotide sequence ID" value="NZ_BAAAVB010000004.1"/>
</dbReference>
<dbReference type="EMBL" id="JAMTCO010000004">
    <property type="protein sequence ID" value="MCP2269400.1"/>
    <property type="molecule type" value="Genomic_DNA"/>
</dbReference>
<evidence type="ECO:0000259" key="2">
    <source>
        <dbReference type="Pfam" id="PF00109"/>
    </source>
</evidence>
<dbReference type="InterPro" id="IPR014030">
    <property type="entry name" value="Ketoacyl_synth_N"/>
</dbReference>
<dbReference type="Gene3D" id="3.40.47.10">
    <property type="match status" value="1"/>
</dbReference>
<dbReference type="InterPro" id="IPR016039">
    <property type="entry name" value="Thiolase-like"/>
</dbReference>
<dbReference type="InterPro" id="IPR000794">
    <property type="entry name" value="Beta-ketoacyl_synthase"/>
</dbReference>
<keyword evidence="1" id="KW-0808">Transferase</keyword>
<sequence length="246" mass="25006">MTASIIGHALHVPSEGDCSPEQAHTLLGRKGLLGKDPATRLALCAVHRALGLPLGKPTLPLPGAVTTGVVVSSNLGNIDTVRSAAALVRAGERRSISPMDIPNASSNVIAGAIAIRFGFTGPNLTLCSGRTSGIDALRHGSRLIAADRADRVVVVGVEPDCDLVETTAVAACVVLSREPGALALDLGTTPAALTLEDDPLGEIYGALGVVQAVRAAEWLSAGSGPDALLTCGDNEDGYASIRVVAR</sequence>
<evidence type="ECO:0000256" key="1">
    <source>
        <dbReference type="ARBA" id="ARBA00022679"/>
    </source>
</evidence>
<proteinExistence type="predicted"/>
<dbReference type="PANTHER" id="PTHR11712:SF336">
    <property type="entry name" value="3-OXOACYL-[ACYL-CARRIER-PROTEIN] SYNTHASE, MITOCHONDRIAL"/>
    <property type="match status" value="1"/>
</dbReference>
<dbReference type="Proteomes" id="UP001205185">
    <property type="component" value="Unassembled WGS sequence"/>
</dbReference>
<keyword evidence="4" id="KW-1185">Reference proteome</keyword>
<dbReference type="PANTHER" id="PTHR11712">
    <property type="entry name" value="POLYKETIDE SYNTHASE-RELATED"/>
    <property type="match status" value="1"/>
</dbReference>
<evidence type="ECO:0000313" key="4">
    <source>
        <dbReference type="Proteomes" id="UP001205185"/>
    </source>
</evidence>
<feature type="domain" description="Beta-ketoacyl synthase-like N-terminal" evidence="2">
    <location>
        <begin position="36"/>
        <end position="178"/>
    </location>
</feature>
<comment type="caution">
    <text evidence="3">The sequence shown here is derived from an EMBL/GenBank/DDBJ whole genome shotgun (WGS) entry which is preliminary data.</text>
</comment>